<organism evidence="1 2">
    <name type="scientific">Ventosimonas gracilis</name>
    <dbReference type="NCBI Taxonomy" id="1680762"/>
    <lineage>
        <taxon>Bacteria</taxon>
        <taxon>Pseudomonadati</taxon>
        <taxon>Pseudomonadota</taxon>
        <taxon>Gammaproteobacteria</taxon>
        <taxon>Pseudomonadales</taxon>
        <taxon>Ventosimonadaceae</taxon>
        <taxon>Ventosimonas</taxon>
    </lineage>
</organism>
<evidence type="ECO:0000313" key="2">
    <source>
        <dbReference type="Proteomes" id="UP000072660"/>
    </source>
</evidence>
<accession>A0A139SY81</accession>
<protein>
    <submittedName>
        <fullName evidence="1">DNA alkylation repair protein</fullName>
    </submittedName>
</protein>
<dbReference type="EMBL" id="LSZO01000017">
    <property type="protein sequence ID" value="KXU39350.1"/>
    <property type="molecule type" value="Genomic_DNA"/>
</dbReference>
<sequence>MRKNMQDVSFERRAQLNSGAPSSHLMETLCVDFAELMRVAVPQVDAATLLAMQGAQSEGIVRRMQRAGELLAVKLGDDGFAQLAQHSSDTVRGWACYLLARLPHLDLAQRLERIKPLADDPHYAPREWAWLALRPQMAAELEHSIEQLKPWTLAPPENLRRFASESLRPRGVWCAHIKALKDYPELALPLLEPLQADPSRYVQDSVANWLNDASKSQPDWVRGVCARWQQSSNPATWRICQRALRSLA</sequence>
<reference evidence="1 2" key="1">
    <citation type="submission" date="2016-02" db="EMBL/GenBank/DDBJ databases">
        <authorList>
            <person name="Wen L."/>
            <person name="He K."/>
            <person name="Yang H."/>
        </authorList>
    </citation>
    <scope>NUCLEOTIDE SEQUENCE [LARGE SCALE GENOMIC DNA]</scope>
    <source>
        <strain evidence="1 2">CV58</strain>
    </source>
</reference>
<keyword evidence="2" id="KW-1185">Reference proteome</keyword>
<proteinExistence type="predicted"/>
<dbReference type="Gene3D" id="1.25.40.290">
    <property type="entry name" value="ARM repeat domains"/>
    <property type="match status" value="1"/>
</dbReference>
<name>A0A139SY81_9GAMM</name>
<comment type="caution">
    <text evidence="1">The sequence shown here is derived from an EMBL/GenBank/DDBJ whole genome shotgun (WGS) entry which is preliminary data.</text>
</comment>
<dbReference type="InterPro" id="IPR016024">
    <property type="entry name" value="ARM-type_fold"/>
</dbReference>
<dbReference type="AlphaFoldDB" id="A0A139SY81"/>
<dbReference type="SUPFAM" id="SSF48371">
    <property type="entry name" value="ARM repeat"/>
    <property type="match status" value="1"/>
</dbReference>
<dbReference type="Proteomes" id="UP000072660">
    <property type="component" value="Unassembled WGS sequence"/>
</dbReference>
<evidence type="ECO:0000313" key="1">
    <source>
        <dbReference type="EMBL" id="KXU39350.1"/>
    </source>
</evidence>
<gene>
    <name evidence="1" type="ORF">AXE65_09115</name>
</gene>
<dbReference type="OrthoDB" id="9797162at2"/>